<dbReference type="GO" id="GO:0070566">
    <property type="term" value="F:adenylyltransferase activity"/>
    <property type="evidence" value="ECO:0007669"/>
    <property type="project" value="InterPro"/>
</dbReference>
<dbReference type="STRING" id="720554.Clocl_3451"/>
<dbReference type="InterPro" id="IPR002934">
    <property type="entry name" value="Polymerase_NTP_transf_dom"/>
</dbReference>
<comment type="catalytic activity">
    <reaction evidence="3">
        <text>spectinomycin + ATP = 9-O-adenylylspectinomycin + diphosphate</text>
        <dbReference type="Rhea" id="RHEA:63228"/>
        <dbReference type="ChEBI" id="CHEBI:30616"/>
        <dbReference type="ChEBI" id="CHEBI:33019"/>
        <dbReference type="ChEBI" id="CHEBI:146260"/>
        <dbReference type="ChEBI" id="CHEBI:146261"/>
    </reaction>
</comment>
<evidence type="ECO:0000256" key="2">
    <source>
        <dbReference type="ARBA" id="ARBA00023251"/>
    </source>
</evidence>
<dbReference type="Proteomes" id="UP000005435">
    <property type="component" value="Chromosome"/>
</dbReference>
<dbReference type="RefSeq" id="WP_014256473.1">
    <property type="nucleotide sequence ID" value="NC_016627.1"/>
</dbReference>
<dbReference type="EMBL" id="CP003065">
    <property type="protein sequence ID" value="AEV69944.1"/>
    <property type="molecule type" value="Genomic_DNA"/>
</dbReference>
<feature type="domain" description="Adenylyltransferase AadA C-terminal" evidence="5">
    <location>
        <begin position="147"/>
        <end position="246"/>
    </location>
</feature>
<dbReference type="KEGG" id="ccl:Clocl_3451"/>
<dbReference type="eggNOG" id="COG1708">
    <property type="taxonomic scope" value="Bacteria"/>
</dbReference>
<dbReference type="PIRSF" id="PIRSF000819">
    <property type="entry name" value="Streptomycin_3-adenylyltransf"/>
    <property type="match status" value="1"/>
</dbReference>
<dbReference type="InterPro" id="IPR024172">
    <property type="entry name" value="AadA/Aad9"/>
</dbReference>
<keyword evidence="2" id="KW-0046">Antibiotic resistance</keyword>
<name>G8LY12_ACECE</name>
<dbReference type="CDD" id="cd05403">
    <property type="entry name" value="NT_KNTase_like"/>
    <property type="match status" value="1"/>
</dbReference>
<dbReference type="GO" id="GO:0046677">
    <property type="term" value="P:response to antibiotic"/>
    <property type="evidence" value="ECO:0007669"/>
    <property type="project" value="UniProtKB-KW"/>
</dbReference>
<protein>
    <submittedName>
        <fullName evidence="6">Nucleotidyltransferase family protein</fullName>
    </submittedName>
</protein>
<evidence type="ECO:0000313" key="6">
    <source>
        <dbReference type="EMBL" id="AEV69944.1"/>
    </source>
</evidence>
<reference evidence="6 7" key="2">
    <citation type="journal article" date="2012" name="Stand. Genomic Sci.">
        <title>Complete Genome Sequence of Clostridium clariflavum DSM 19732.</title>
        <authorList>
            <person name="Izquierdo J.A."/>
            <person name="Goodwin L."/>
            <person name="Davenport K.W."/>
            <person name="Teshima H."/>
            <person name="Bruce D."/>
            <person name="Detter C."/>
            <person name="Tapia R."/>
            <person name="Han S."/>
            <person name="Land M."/>
            <person name="Hauser L."/>
            <person name="Jeffries C.D."/>
            <person name="Han J."/>
            <person name="Pitluck S."/>
            <person name="Nolan M."/>
            <person name="Chen A."/>
            <person name="Huntemann M."/>
            <person name="Mavromatis K."/>
            <person name="Mikhailova N."/>
            <person name="Liolios K."/>
            <person name="Woyke T."/>
            <person name="Lynd L.R."/>
        </authorList>
    </citation>
    <scope>NUCLEOTIDE SEQUENCE [LARGE SCALE GENOMIC DNA]</scope>
    <source>
        <strain evidence="7">DSM 19732 / NBRC 101661 / EBR45</strain>
    </source>
</reference>
<evidence type="ECO:0000259" key="5">
    <source>
        <dbReference type="Pfam" id="PF13427"/>
    </source>
</evidence>
<keyword evidence="1 6" id="KW-0808">Transferase</keyword>
<reference evidence="7" key="1">
    <citation type="submission" date="2011-12" db="EMBL/GenBank/DDBJ databases">
        <title>Complete sequence of Clostridium clariflavum DSM 19732.</title>
        <authorList>
            <consortium name="US DOE Joint Genome Institute"/>
            <person name="Lucas S."/>
            <person name="Han J."/>
            <person name="Lapidus A."/>
            <person name="Cheng J.-F."/>
            <person name="Goodwin L."/>
            <person name="Pitluck S."/>
            <person name="Peters L."/>
            <person name="Teshima H."/>
            <person name="Detter J.C."/>
            <person name="Han C."/>
            <person name="Tapia R."/>
            <person name="Land M."/>
            <person name="Hauser L."/>
            <person name="Kyrpides N."/>
            <person name="Ivanova N."/>
            <person name="Pagani I."/>
            <person name="Kitzmiller T."/>
            <person name="Lynd L."/>
            <person name="Izquierdo J."/>
            <person name="Woyke T."/>
        </authorList>
    </citation>
    <scope>NUCLEOTIDE SEQUENCE [LARGE SCALE GENOMIC DNA]</scope>
    <source>
        <strain evidence="7">DSM 19732 / NBRC 101661 / EBR45</strain>
    </source>
</reference>
<evidence type="ECO:0000259" key="4">
    <source>
        <dbReference type="Pfam" id="PF01909"/>
    </source>
</evidence>
<dbReference type="AlphaFoldDB" id="G8LY12"/>
<sequence length="262" mass="30088">MNSCDLLERFVQQNIAILGDNLVGIYLHGSAAMGCFNAGKSDIDLIVVVKSELSKEIKREYMDMVMKLNKEAPAKGIEISIVKEAVCNPFVYPTPFELHFSIAHLEWYKANPDEYVEKMKGTDKDLAAHFTVIRHRGKTIYGKEIKNVFSTISKEDYFDSIWNDIKGSRTEIIDNPTYFILNLCRVLAYVEDNLVLSKEEGGHWGIANVPEKYMDLISNAAKEYRNDVKMPLDEELAEEFAGYMLDRIWNGWLSYEYRKGKV</sequence>
<accession>G8LY12</accession>
<dbReference type="OrthoDB" id="5643411at2"/>
<dbReference type="SUPFAM" id="SSF81301">
    <property type="entry name" value="Nucleotidyltransferase"/>
    <property type="match status" value="1"/>
</dbReference>
<evidence type="ECO:0000256" key="3">
    <source>
        <dbReference type="ARBA" id="ARBA00047831"/>
    </source>
</evidence>
<dbReference type="Gene3D" id="3.30.460.10">
    <property type="entry name" value="Beta Polymerase, domain 2"/>
    <property type="match status" value="1"/>
</dbReference>
<evidence type="ECO:0000256" key="1">
    <source>
        <dbReference type="ARBA" id="ARBA00022679"/>
    </source>
</evidence>
<dbReference type="InterPro" id="IPR043519">
    <property type="entry name" value="NT_sf"/>
</dbReference>
<keyword evidence="7" id="KW-1185">Reference proteome</keyword>
<dbReference type="InterPro" id="IPR025184">
    <property type="entry name" value="AadA_C"/>
</dbReference>
<evidence type="ECO:0000313" key="7">
    <source>
        <dbReference type="Proteomes" id="UP000005435"/>
    </source>
</evidence>
<feature type="domain" description="Polymerase nucleotidyl transferase" evidence="4">
    <location>
        <begin position="22"/>
        <end position="70"/>
    </location>
</feature>
<dbReference type="Pfam" id="PF01909">
    <property type="entry name" value="NTP_transf_2"/>
    <property type="match status" value="1"/>
</dbReference>
<proteinExistence type="predicted"/>
<organism evidence="6 7">
    <name type="scientific">Acetivibrio clariflavus (strain DSM 19732 / NBRC 101661 / EBR45)</name>
    <name type="common">Clostridium clariflavum</name>
    <dbReference type="NCBI Taxonomy" id="720554"/>
    <lineage>
        <taxon>Bacteria</taxon>
        <taxon>Bacillati</taxon>
        <taxon>Bacillota</taxon>
        <taxon>Clostridia</taxon>
        <taxon>Eubacteriales</taxon>
        <taxon>Oscillospiraceae</taxon>
        <taxon>Acetivibrio</taxon>
    </lineage>
</organism>
<dbReference type="HOGENOM" id="CLU_071584_1_0_9"/>
<dbReference type="Pfam" id="PF13427">
    <property type="entry name" value="AadA_C"/>
    <property type="match status" value="1"/>
</dbReference>
<gene>
    <name evidence="6" type="ordered locus">Clocl_3451</name>
</gene>